<evidence type="ECO:0000313" key="6">
    <source>
        <dbReference type="Proteomes" id="UP001556631"/>
    </source>
</evidence>
<keyword evidence="2 3" id="KW-0732">Signal</keyword>
<dbReference type="Proteomes" id="UP001556631">
    <property type="component" value="Unassembled WGS sequence"/>
</dbReference>
<dbReference type="PROSITE" id="PS51257">
    <property type="entry name" value="PROKAR_LIPOPROTEIN"/>
    <property type="match status" value="1"/>
</dbReference>
<proteinExistence type="inferred from homology"/>
<dbReference type="Gene3D" id="3.40.50.2300">
    <property type="match status" value="2"/>
</dbReference>
<feature type="domain" description="Leucine-binding protein" evidence="4">
    <location>
        <begin position="50"/>
        <end position="379"/>
    </location>
</feature>
<feature type="signal peptide" evidence="3">
    <location>
        <begin position="1"/>
        <end position="22"/>
    </location>
</feature>
<name>A0ABV3SXK4_9ACTN</name>
<dbReference type="PANTHER" id="PTHR47235:SF1">
    <property type="entry name" value="BLR6548 PROTEIN"/>
    <property type="match status" value="1"/>
</dbReference>
<sequence length="418" mass="43328">MRKHTLRAAAVSVAVLTAVSLAGCGTRSSDAGSGSSSGDVKTDFGVTDDTITLGVMSDFSVVYGPLAKTVYAGDQIWADEVNAAGGICGRKIKFDVQDQKMDTQLANTEYAGMKNDVLGLVHLLGSPIISSLLPQIKADHMPTIAVGWSADYLGTPEIAVLGTTYDLDEINGVQHLVDEGKIHKGAAIGHIYMAGDFGENAAEGAKYAAGKLGLTYVGKKVDATATDISAEMSALKAAGVKAILVSTGPKQTAMVASQAPSLGLDVPILVNAPSYDPSLLQSPAAATVLKNLEVVTSMVPYAGDSEGQKKIQEGFAKVAEKGVNPTQHAGYGYAGATVLGEAIKAACEDGDLTRQSVVDHLRELDSVDTDGIYPALDFSDPATPSSTKSVILKAAKNEGGLKQVGDYFASPLQDGYKR</sequence>
<evidence type="ECO:0000256" key="2">
    <source>
        <dbReference type="ARBA" id="ARBA00022729"/>
    </source>
</evidence>
<dbReference type="InterPro" id="IPR028082">
    <property type="entry name" value="Peripla_BP_I"/>
</dbReference>
<comment type="caution">
    <text evidence="5">The sequence shown here is derived from an EMBL/GenBank/DDBJ whole genome shotgun (WGS) entry which is preliminary data.</text>
</comment>
<organism evidence="5 6">
    <name type="scientific">Nocardioides eburneus</name>
    <dbReference type="NCBI Taxonomy" id="3231482"/>
    <lineage>
        <taxon>Bacteria</taxon>
        <taxon>Bacillati</taxon>
        <taxon>Actinomycetota</taxon>
        <taxon>Actinomycetes</taxon>
        <taxon>Propionibacteriales</taxon>
        <taxon>Nocardioidaceae</taxon>
        <taxon>Nocardioides</taxon>
    </lineage>
</organism>
<dbReference type="PANTHER" id="PTHR47235">
    <property type="entry name" value="BLR6548 PROTEIN"/>
    <property type="match status" value="1"/>
</dbReference>
<protein>
    <submittedName>
        <fullName evidence="5">ABC transporter substrate-binding protein</fullName>
    </submittedName>
</protein>
<reference evidence="5 6" key="1">
    <citation type="submission" date="2024-07" db="EMBL/GenBank/DDBJ databases">
        <authorList>
            <person name="Lee S."/>
            <person name="Kang M."/>
        </authorList>
    </citation>
    <scope>NUCLEOTIDE SEQUENCE [LARGE SCALE GENOMIC DNA]</scope>
    <source>
        <strain evidence="5 6">DS6</strain>
    </source>
</reference>
<dbReference type="Pfam" id="PF13458">
    <property type="entry name" value="Peripla_BP_6"/>
    <property type="match status" value="1"/>
</dbReference>
<comment type="similarity">
    <text evidence="1">Belongs to the leucine-binding protein family.</text>
</comment>
<accession>A0ABV3SXK4</accession>
<evidence type="ECO:0000256" key="3">
    <source>
        <dbReference type="SAM" id="SignalP"/>
    </source>
</evidence>
<dbReference type="SUPFAM" id="SSF53822">
    <property type="entry name" value="Periplasmic binding protein-like I"/>
    <property type="match status" value="1"/>
</dbReference>
<feature type="chain" id="PRO_5046516947" evidence="3">
    <location>
        <begin position="23"/>
        <end position="418"/>
    </location>
</feature>
<dbReference type="EMBL" id="JBFPJR010000008">
    <property type="protein sequence ID" value="MEX0427275.1"/>
    <property type="molecule type" value="Genomic_DNA"/>
</dbReference>
<keyword evidence="6" id="KW-1185">Reference proteome</keyword>
<dbReference type="InterPro" id="IPR028081">
    <property type="entry name" value="Leu-bd"/>
</dbReference>
<evidence type="ECO:0000313" key="5">
    <source>
        <dbReference type="EMBL" id="MEX0427275.1"/>
    </source>
</evidence>
<dbReference type="RefSeq" id="WP_367992495.1">
    <property type="nucleotide sequence ID" value="NZ_JBFPJR010000008.1"/>
</dbReference>
<evidence type="ECO:0000259" key="4">
    <source>
        <dbReference type="Pfam" id="PF13458"/>
    </source>
</evidence>
<gene>
    <name evidence="5" type="ORF">AB3X52_06565</name>
</gene>
<evidence type="ECO:0000256" key="1">
    <source>
        <dbReference type="ARBA" id="ARBA00010062"/>
    </source>
</evidence>